<dbReference type="GO" id="GO:0009055">
    <property type="term" value="F:electron transfer activity"/>
    <property type="evidence" value="ECO:0007669"/>
    <property type="project" value="TreeGrafter"/>
</dbReference>
<dbReference type="InterPro" id="IPR002109">
    <property type="entry name" value="Glutaredoxin"/>
</dbReference>
<protein>
    <recommendedName>
        <fullName evidence="3">Glutaredoxin domain-containing protein</fullName>
    </recommendedName>
</protein>
<dbReference type="PANTHER" id="PTHR34386:SF1">
    <property type="entry name" value="GLUTAREDOXIN-LIKE PROTEIN NRDH"/>
    <property type="match status" value="1"/>
</dbReference>
<accession>A0A0F9THM0</accession>
<dbReference type="PRINTS" id="PR00160">
    <property type="entry name" value="GLUTAREDOXIN"/>
</dbReference>
<dbReference type="Gene3D" id="3.40.30.10">
    <property type="entry name" value="Glutaredoxin"/>
    <property type="match status" value="1"/>
</dbReference>
<dbReference type="AlphaFoldDB" id="A0A0F9THM0"/>
<reference evidence="4" key="1">
    <citation type="journal article" date="2015" name="Nature">
        <title>Complex archaea that bridge the gap between prokaryotes and eukaryotes.</title>
        <authorList>
            <person name="Spang A."/>
            <person name="Saw J.H."/>
            <person name="Jorgensen S.L."/>
            <person name="Zaremba-Niedzwiedzka K."/>
            <person name="Martijn J."/>
            <person name="Lind A.E."/>
            <person name="van Eijk R."/>
            <person name="Schleper C."/>
            <person name="Guy L."/>
            <person name="Ettema T.J."/>
        </authorList>
    </citation>
    <scope>NUCLEOTIDE SEQUENCE</scope>
</reference>
<keyword evidence="1" id="KW-1015">Disulfide bond</keyword>
<proteinExistence type="predicted"/>
<keyword evidence="2" id="KW-0676">Redox-active center</keyword>
<feature type="domain" description="Glutaredoxin" evidence="3">
    <location>
        <begin position="3"/>
        <end position="62"/>
    </location>
</feature>
<name>A0A0F9THM0_9ZZZZ</name>
<dbReference type="InterPro" id="IPR014025">
    <property type="entry name" value="Glutaredoxin_subgr"/>
</dbReference>
<evidence type="ECO:0000259" key="3">
    <source>
        <dbReference type="Pfam" id="PF00462"/>
    </source>
</evidence>
<evidence type="ECO:0000256" key="2">
    <source>
        <dbReference type="ARBA" id="ARBA00023284"/>
    </source>
</evidence>
<evidence type="ECO:0000313" key="4">
    <source>
        <dbReference type="EMBL" id="KKN48481.1"/>
    </source>
</evidence>
<dbReference type="Pfam" id="PF00462">
    <property type="entry name" value="Glutaredoxin"/>
    <property type="match status" value="1"/>
</dbReference>
<dbReference type="InterPro" id="IPR051548">
    <property type="entry name" value="Grx-like_ET"/>
</dbReference>
<dbReference type="PROSITE" id="PS00195">
    <property type="entry name" value="GLUTAREDOXIN_1"/>
    <property type="match status" value="1"/>
</dbReference>
<organism evidence="4">
    <name type="scientific">marine sediment metagenome</name>
    <dbReference type="NCBI Taxonomy" id="412755"/>
    <lineage>
        <taxon>unclassified sequences</taxon>
        <taxon>metagenomes</taxon>
        <taxon>ecological metagenomes</taxon>
    </lineage>
</organism>
<dbReference type="PANTHER" id="PTHR34386">
    <property type="entry name" value="GLUTAREDOXIN"/>
    <property type="match status" value="1"/>
</dbReference>
<gene>
    <name evidence="4" type="ORF">LCGC14_0652340</name>
</gene>
<comment type="caution">
    <text evidence="4">The sequence shown here is derived from an EMBL/GenBank/DDBJ whole genome shotgun (WGS) entry which is preliminary data.</text>
</comment>
<dbReference type="InterPro" id="IPR011767">
    <property type="entry name" value="GLR_AS"/>
</dbReference>
<dbReference type="GO" id="GO:0045454">
    <property type="term" value="P:cell redox homeostasis"/>
    <property type="evidence" value="ECO:0007669"/>
    <property type="project" value="TreeGrafter"/>
</dbReference>
<sequence length="74" mass="8194">MSIIIYSTETCPYCIRAKDLLNQKGLLFEEITLDNQEAIAKFKDDCPGATSVPQILIDDELVEGGYEGLAKLDL</sequence>
<evidence type="ECO:0000256" key="1">
    <source>
        <dbReference type="ARBA" id="ARBA00023157"/>
    </source>
</evidence>
<dbReference type="InterPro" id="IPR036249">
    <property type="entry name" value="Thioredoxin-like_sf"/>
</dbReference>
<dbReference type="PROSITE" id="PS51354">
    <property type="entry name" value="GLUTAREDOXIN_2"/>
    <property type="match status" value="1"/>
</dbReference>
<dbReference type="SUPFAM" id="SSF52833">
    <property type="entry name" value="Thioredoxin-like"/>
    <property type="match status" value="1"/>
</dbReference>
<dbReference type="EMBL" id="LAZR01001218">
    <property type="protein sequence ID" value="KKN48481.1"/>
    <property type="molecule type" value="Genomic_DNA"/>
</dbReference>